<evidence type="ECO:0000259" key="12">
    <source>
        <dbReference type="Pfam" id="PF02875"/>
    </source>
</evidence>
<dbReference type="InterPro" id="IPR013221">
    <property type="entry name" value="Mur_ligase_cen"/>
</dbReference>
<dbReference type="InterPro" id="IPR036615">
    <property type="entry name" value="Mur_ligase_C_dom_sf"/>
</dbReference>
<evidence type="ECO:0000256" key="10">
    <source>
        <dbReference type="ARBA" id="ARBA00031461"/>
    </source>
</evidence>
<keyword evidence="5" id="KW-0067">ATP-binding</keyword>
<organism evidence="14">
    <name type="scientific">freshwater metagenome</name>
    <dbReference type="NCBI Taxonomy" id="449393"/>
    <lineage>
        <taxon>unclassified sequences</taxon>
        <taxon>metagenomes</taxon>
        <taxon>ecological metagenomes</taxon>
    </lineage>
</organism>
<dbReference type="Gene3D" id="3.90.190.20">
    <property type="entry name" value="Mur ligase, C-terminal domain"/>
    <property type="match status" value="1"/>
</dbReference>
<dbReference type="EMBL" id="CAEZXK010000018">
    <property type="protein sequence ID" value="CAB4688398.1"/>
    <property type="molecule type" value="Genomic_DNA"/>
</dbReference>
<dbReference type="HAMAP" id="MF_02019">
    <property type="entry name" value="MurF"/>
    <property type="match status" value="1"/>
</dbReference>
<evidence type="ECO:0000259" key="13">
    <source>
        <dbReference type="Pfam" id="PF08245"/>
    </source>
</evidence>
<dbReference type="InterPro" id="IPR000713">
    <property type="entry name" value="Mur_ligase_N"/>
</dbReference>
<dbReference type="Pfam" id="PF01225">
    <property type="entry name" value="Mur_ligase"/>
    <property type="match status" value="1"/>
</dbReference>
<evidence type="ECO:0000256" key="7">
    <source>
        <dbReference type="ARBA" id="ARBA00022984"/>
    </source>
</evidence>
<keyword evidence="4" id="KW-0547">Nucleotide-binding</keyword>
<dbReference type="GO" id="GO:0009252">
    <property type="term" value="P:peptidoglycan biosynthetic process"/>
    <property type="evidence" value="ECO:0007669"/>
    <property type="project" value="UniProtKB-KW"/>
</dbReference>
<dbReference type="PANTHER" id="PTHR43024:SF1">
    <property type="entry name" value="UDP-N-ACETYLMURAMOYL-TRIPEPTIDE--D-ALANYL-D-ALANINE LIGASE"/>
    <property type="match status" value="1"/>
</dbReference>
<evidence type="ECO:0000256" key="3">
    <source>
        <dbReference type="ARBA" id="ARBA00022618"/>
    </source>
</evidence>
<evidence type="ECO:0000313" key="14">
    <source>
        <dbReference type="EMBL" id="CAB4688398.1"/>
    </source>
</evidence>
<evidence type="ECO:0000256" key="1">
    <source>
        <dbReference type="ARBA" id="ARBA00022490"/>
    </source>
</evidence>
<evidence type="ECO:0000256" key="4">
    <source>
        <dbReference type="ARBA" id="ARBA00022741"/>
    </source>
</evidence>
<dbReference type="InterPro" id="IPR035911">
    <property type="entry name" value="MurE/MurF_N"/>
</dbReference>
<feature type="domain" description="Mur ligase N-terminal catalytic" evidence="11">
    <location>
        <begin position="27"/>
        <end position="94"/>
    </location>
</feature>
<evidence type="ECO:0000256" key="9">
    <source>
        <dbReference type="ARBA" id="ARBA00023316"/>
    </source>
</evidence>
<evidence type="ECO:0000256" key="6">
    <source>
        <dbReference type="ARBA" id="ARBA00022960"/>
    </source>
</evidence>
<reference evidence="14" key="1">
    <citation type="submission" date="2020-05" db="EMBL/GenBank/DDBJ databases">
        <authorList>
            <person name="Chiriac C."/>
            <person name="Salcher M."/>
            <person name="Ghai R."/>
            <person name="Kavagutti S V."/>
        </authorList>
    </citation>
    <scope>NUCLEOTIDE SEQUENCE</scope>
</reference>
<dbReference type="PANTHER" id="PTHR43024">
    <property type="entry name" value="UDP-N-ACETYLMURAMOYL-TRIPEPTIDE--D-ALANYL-D-ALANINE LIGASE"/>
    <property type="match status" value="1"/>
</dbReference>
<dbReference type="NCBIfam" id="TIGR01143">
    <property type="entry name" value="murF"/>
    <property type="match status" value="1"/>
</dbReference>
<keyword evidence="3" id="KW-0132">Cell division</keyword>
<keyword evidence="9" id="KW-0961">Cell wall biogenesis/degradation</keyword>
<dbReference type="Gene3D" id="3.40.1190.10">
    <property type="entry name" value="Mur-like, catalytic domain"/>
    <property type="match status" value="1"/>
</dbReference>
<dbReference type="GO" id="GO:0005524">
    <property type="term" value="F:ATP binding"/>
    <property type="evidence" value="ECO:0007669"/>
    <property type="project" value="UniProtKB-KW"/>
</dbReference>
<evidence type="ECO:0000256" key="2">
    <source>
        <dbReference type="ARBA" id="ARBA00022598"/>
    </source>
</evidence>
<keyword evidence="1" id="KW-0963">Cytoplasm</keyword>
<dbReference type="Gene3D" id="3.40.1390.10">
    <property type="entry name" value="MurE/MurF, N-terminal domain"/>
    <property type="match status" value="1"/>
</dbReference>
<dbReference type="SUPFAM" id="SSF53623">
    <property type="entry name" value="MurD-like peptide ligases, catalytic domain"/>
    <property type="match status" value="1"/>
</dbReference>
<keyword evidence="8" id="KW-0131">Cell cycle</keyword>
<evidence type="ECO:0000256" key="8">
    <source>
        <dbReference type="ARBA" id="ARBA00023306"/>
    </source>
</evidence>
<evidence type="ECO:0000259" key="11">
    <source>
        <dbReference type="Pfam" id="PF01225"/>
    </source>
</evidence>
<dbReference type="InterPro" id="IPR036565">
    <property type="entry name" value="Mur-like_cat_sf"/>
</dbReference>
<dbReference type="GO" id="GO:0051301">
    <property type="term" value="P:cell division"/>
    <property type="evidence" value="ECO:0007669"/>
    <property type="project" value="UniProtKB-KW"/>
</dbReference>
<dbReference type="InterPro" id="IPR005863">
    <property type="entry name" value="UDP-N-AcMur_synth"/>
</dbReference>
<dbReference type="GO" id="GO:0008360">
    <property type="term" value="P:regulation of cell shape"/>
    <property type="evidence" value="ECO:0007669"/>
    <property type="project" value="UniProtKB-KW"/>
</dbReference>
<dbReference type="GO" id="GO:0071555">
    <property type="term" value="P:cell wall organization"/>
    <property type="evidence" value="ECO:0007669"/>
    <property type="project" value="UniProtKB-KW"/>
</dbReference>
<dbReference type="InterPro" id="IPR051046">
    <property type="entry name" value="MurCDEF_CellWall_CoF430Synth"/>
</dbReference>
<dbReference type="Pfam" id="PF02875">
    <property type="entry name" value="Mur_ligase_C"/>
    <property type="match status" value="1"/>
</dbReference>
<gene>
    <name evidence="14" type="ORF">UFOPK2370_00784</name>
</gene>
<dbReference type="GO" id="GO:0047480">
    <property type="term" value="F:UDP-N-acetylmuramoyl-tripeptide-D-alanyl-D-alanine ligase activity"/>
    <property type="evidence" value="ECO:0007669"/>
    <property type="project" value="InterPro"/>
</dbReference>
<dbReference type="SUPFAM" id="SSF63418">
    <property type="entry name" value="MurE/MurF N-terminal domain"/>
    <property type="match status" value="1"/>
</dbReference>
<keyword evidence="6" id="KW-0133">Cell shape</keyword>
<feature type="domain" description="Mur ligase central" evidence="13">
    <location>
        <begin position="111"/>
        <end position="297"/>
    </location>
</feature>
<dbReference type="SUPFAM" id="SSF53244">
    <property type="entry name" value="MurD-like peptide ligases, peptide-binding domain"/>
    <property type="match status" value="1"/>
</dbReference>
<accession>A0A6J6NUS2</accession>
<feature type="domain" description="Mur ligase C-terminal" evidence="12">
    <location>
        <begin position="321"/>
        <end position="447"/>
    </location>
</feature>
<evidence type="ECO:0000256" key="5">
    <source>
        <dbReference type="ARBA" id="ARBA00022840"/>
    </source>
</evidence>
<dbReference type="AlphaFoldDB" id="A0A6J6NUS2"/>
<name>A0A6J6NUS2_9ZZZZ</name>
<dbReference type="Pfam" id="PF08245">
    <property type="entry name" value="Mur_ligase_M"/>
    <property type="match status" value="1"/>
</dbReference>
<proteinExistence type="inferred from homology"/>
<keyword evidence="2" id="KW-0436">Ligase</keyword>
<sequence>MIQMRLSEIAAAINGQLVGEDRLVTSSVETDSRLISSGALFVAKPGEVTDGHLFVSAAAQSGAIGAIVEHQVTDSQISQIVVRDSVHALGQLAKHVLELHRKDNELTVVGITGSNGKTSTKNMLREILSKFGETVAPIESFNNEVGAPISILKISASTRFLVVELGADGLGSIEYLTKICSPDIGVVLKVGLAHVGEFGDIETTFRIKSELANSLQTGTKVLLNADDSYVARMSETTKAEVHWFGTSADSEIRAEDISVSLAGTTFTLTCMDFSAPVTLCILGEHQVMNALAALGVASLLNLDLKIAVAALESMQLAERWRMQVLQGPNGSIVINDAYNASPDSMKAALQTLATIGRQGHRTIAVLGEMAELGRYSVEEHDAMGRIAVRLNIDEVVVVGEGAKLIHMGASQEGSWDGESKFFPSISDALQHLRGLLGVGDVVLVKSSNSAGLRALGDALAEVNQ</sequence>
<dbReference type="InterPro" id="IPR004101">
    <property type="entry name" value="Mur_ligase_C"/>
</dbReference>
<protein>
    <recommendedName>
        <fullName evidence="10">UDP-MurNAc-pentapeptide synthetase</fullName>
    </recommendedName>
</protein>
<keyword evidence="7" id="KW-0573">Peptidoglycan synthesis</keyword>